<comment type="caution">
    <text evidence="1">The sequence shown here is derived from an EMBL/GenBank/DDBJ whole genome shotgun (WGS) entry which is preliminary data.</text>
</comment>
<dbReference type="AlphaFoldDB" id="A0A8S3QY74"/>
<proteinExistence type="predicted"/>
<dbReference type="Proteomes" id="UP000683360">
    <property type="component" value="Unassembled WGS sequence"/>
</dbReference>
<keyword evidence="2" id="KW-1185">Reference proteome</keyword>
<dbReference type="OrthoDB" id="6202356at2759"/>
<name>A0A8S3QY74_MYTED</name>
<sequence>MKNWYCQQPISTFSSTQFDVSALYHALLHENRETRIGCLIRMSETFLGELMQQCNAANSVQSRDMLQIALDILKDRIHHHNAMVMLSRDSLCPIGENPPVDGQGECWTFGCGRTLLMLERFETILSRSQENPLRMRRGLVRISSGHKVFQFGGVKWIDEAEFRLDELDDLFTLRGHLESLTAYFPQPLSQPQEQVVLKENVAPVYAPPPPPTPSAPLTLIYENEATPLQTDPMWNKGSTIPVRVATKRREESLPQWVSKTAKYEQVSPVKNNLYNLSEEEMGAFFQAM</sequence>
<evidence type="ECO:0000313" key="1">
    <source>
        <dbReference type="EMBL" id="CAG2200755.1"/>
    </source>
</evidence>
<reference evidence="1" key="1">
    <citation type="submission" date="2021-03" db="EMBL/GenBank/DDBJ databases">
        <authorList>
            <person name="Bekaert M."/>
        </authorList>
    </citation>
    <scope>NUCLEOTIDE SEQUENCE</scope>
</reference>
<dbReference type="EMBL" id="CAJPWZ010000758">
    <property type="protein sequence ID" value="CAG2200755.1"/>
    <property type="molecule type" value="Genomic_DNA"/>
</dbReference>
<gene>
    <name evidence="1" type="ORF">MEDL_15387</name>
</gene>
<evidence type="ECO:0000313" key="2">
    <source>
        <dbReference type="Proteomes" id="UP000683360"/>
    </source>
</evidence>
<protein>
    <submittedName>
        <fullName evidence="1">Uncharacterized protein</fullName>
    </submittedName>
</protein>
<organism evidence="1 2">
    <name type="scientific">Mytilus edulis</name>
    <name type="common">Blue mussel</name>
    <dbReference type="NCBI Taxonomy" id="6550"/>
    <lineage>
        <taxon>Eukaryota</taxon>
        <taxon>Metazoa</taxon>
        <taxon>Spiralia</taxon>
        <taxon>Lophotrochozoa</taxon>
        <taxon>Mollusca</taxon>
        <taxon>Bivalvia</taxon>
        <taxon>Autobranchia</taxon>
        <taxon>Pteriomorphia</taxon>
        <taxon>Mytilida</taxon>
        <taxon>Mytiloidea</taxon>
        <taxon>Mytilidae</taxon>
        <taxon>Mytilinae</taxon>
        <taxon>Mytilus</taxon>
    </lineage>
</organism>
<accession>A0A8S3QY74</accession>